<accession>A0A9P6XAX3</accession>
<evidence type="ECO:0000256" key="2">
    <source>
        <dbReference type="SAM" id="SignalP"/>
    </source>
</evidence>
<feature type="chain" id="PRO_5040510212" description="Fungal lipase-type domain-containing protein" evidence="2">
    <location>
        <begin position="27"/>
        <end position="393"/>
    </location>
</feature>
<dbReference type="AlphaFoldDB" id="A0A9P6XAX3"/>
<dbReference type="GO" id="GO:0006629">
    <property type="term" value="P:lipid metabolic process"/>
    <property type="evidence" value="ECO:0007669"/>
    <property type="project" value="InterPro"/>
</dbReference>
<gene>
    <name evidence="4" type="ORF">G6F64_005588</name>
</gene>
<feature type="region of interest" description="Disordered" evidence="1">
    <location>
        <begin position="32"/>
        <end position="67"/>
    </location>
</feature>
<name>A0A9P6XAX3_RHIOR</name>
<evidence type="ECO:0000256" key="1">
    <source>
        <dbReference type="SAM" id="MobiDB-lite"/>
    </source>
</evidence>
<dbReference type="InterPro" id="IPR051218">
    <property type="entry name" value="Sec_MonoDiacylglyc_Lipase"/>
</dbReference>
<proteinExistence type="predicted"/>
<dbReference type="InterPro" id="IPR002921">
    <property type="entry name" value="Fungal_lipase-type"/>
</dbReference>
<sequence length="393" mass="42291">MVSFISISHCVSLCVLVSSMMLGSSAVPVSGSSHRAVSASSSNSTLPPLISSRCSPPSNKGSANDLKSEPYNIQKNTQWYTAHGGNLTSINKRDDNTVGGMTLDLPDGAPSISTSAAIATSADDDEITTATAAQIQQLTQYAAIASTAYCTDVVPGNSWTCNQCTKWAPDGKIITTFTSTLSDTHGYVMRSDKQKTIYVVFRGTSSFRSAVTDIVFNFSDYTPVKGAKVHAGFYSSYKQVANDYFTTFQDQLTAFPGYKVIVTGHSLGGAQALLAGMDLYQRESRLSPKNLSIYTFGGPRVGNPTFAYYVKSTGIPVYRSVDKRDIVPHVPPQSMGFLHPGVEYWIKSGDTDVQVCTSEIETKYCSNSIVPFTSIDDHSYYYGITEGKAGCSA</sequence>
<keyword evidence="5" id="KW-1185">Reference proteome</keyword>
<dbReference type="SUPFAM" id="SSF53474">
    <property type="entry name" value="alpha/beta-Hydrolases"/>
    <property type="match status" value="1"/>
</dbReference>
<dbReference type="InterPro" id="IPR029058">
    <property type="entry name" value="AB_hydrolase_fold"/>
</dbReference>
<feature type="compositionally biased region" description="Low complexity" evidence="1">
    <location>
        <begin position="32"/>
        <end position="44"/>
    </location>
</feature>
<evidence type="ECO:0000259" key="3">
    <source>
        <dbReference type="Pfam" id="PF01764"/>
    </source>
</evidence>
<dbReference type="PANTHER" id="PTHR45856">
    <property type="entry name" value="ALPHA/BETA-HYDROLASES SUPERFAMILY PROTEIN"/>
    <property type="match status" value="1"/>
</dbReference>
<protein>
    <recommendedName>
        <fullName evidence="3">Fungal lipase-type domain-containing protein</fullName>
    </recommendedName>
</protein>
<keyword evidence="2" id="KW-0732">Signal</keyword>
<dbReference type="Proteomes" id="UP000716291">
    <property type="component" value="Unassembled WGS sequence"/>
</dbReference>
<reference evidence="4" key="1">
    <citation type="journal article" date="2020" name="Microb. Genom.">
        <title>Genetic diversity of clinical and environmental Mucorales isolates obtained from an investigation of mucormycosis cases among solid organ transplant recipients.</title>
        <authorList>
            <person name="Nguyen M.H."/>
            <person name="Kaul D."/>
            <person name="Muto C."/>
            <person name="Cheng S.J."/>
            <person name="Richter R.A."/>
            <person name="Bruno V.M."/>
            <person name="Liu G."/>
            <person name="Beyhan S."/>
            <person name="Sundermann A.J."/>
            <person name="Mounaud S."/>
            <person name="Pasculle A.W."/>
            <person name="Nierman W.C."/>
            <person name="Driscoll E."/>
            <person name="Cumbie R."/>
            <person name="Clancy C.J."/>
            <person name="Dupont C.L."/>
        </authorList>
    </citation>
    <scope>NUCLEOTIDE SEQUENCE</scope>
    <source>
        <strain evidence="4">GL11</strain>
    </source>
</reference>
<feature type="compositionally biased region" description="Polar residues" evidence="1">
    <location>
        <begin position="52"/>
        <end position="62"/>
    </location>
</feature>
<dbReference type="Pfam" id="PF01764">
    <property type="entry name" value="Lipase_3"/>
    <property type="match status" value="1"/>
</dbReference>
<dbReference type="Gene3D" id="3.40.50.1820">
    <property type="entry name" value="alpha/beta hydrolase"/>
    <property type="match status" value="1"/>
</dbReference>
<feature type="signal peptide" evidence="2">
    <location>
        <begin position="1"/>
        <end position="26"/>
    </location>
</feature>
<comment type="caution">
    <text evidence="4">The sequence shown here is derived from an EMBL/GenBank/DDBJ whole genome shotgun (WGS) entry which is preliminary data.</text>
</comment>
<dbReference type="PANTHER" id="PTHR45856:SF24">
    <property type="entry name" value="FUNGAL LIPASE-LIKE DOMAIN-CONTAINING PROTEIN"/>
    <property type="match status" value="1"/>
</dbReference>
<organism evidence="4 5">
    <name type="scientific">Rhizopus oryzae</name>
    <name type="common">Mucormycosis agent</name>
    <name type="synonym">Rhizopus arrhizus var. delemar</name>
    <dbReference type="NCBI Taxonomy" id="64495"/>
    <lineage>
        <taxon>Eukaryota</taxon>
        <taxon>Fungi</taxon>
        <taxon>Fungi incertae sedis</taxon>
        <taxon>Mucoromycota</taxon>
        <taxon>Mucoromycotina</taxon>
        <taxon>Mucoromycetes</taxon>
        <taxon>Mucorales</taxon>
        <taxon>Mucorineae</taxon>
        <taxon>Rhizopodaceae</taxon>
        <taxon>Rhizopus</taxon>
    </lineage>
</organism>
<evidence type="ECO:0000313" key="5">
    <source>
        <dbReference type="Proteomes" id="UP000716291"/>
    </source>
</evidence>
<feature type="domain" description="Fungal lipase-type" evidence="3">
    <location>
        <begin position="198"/>
        <end position="334"/>
    </location>
</feature>
<evidence type="ECO:0000313" key="4">
    <source>
        <dbReference type="EMBL" id="KAG1309075.1"/>
    </source>
</evidence>
<dbReference type="EMBL" id="JAANQT010000690">
    <property type="protein sequence ID" value="KAG1309075.1"/>
    <property type="molecule type" value="Genomic_DNA"/>
</dbReference>
<dbReference type="CDD" id="cd00519">
    <property type="entry name" value="Lipase_3"/>
    <property type="match status" value="1"/>
</dbReference>